<feature type="domain" description="Phosphotyrosine protein phosphatase I" evidence="3">
    <location>
        <begin position="35"/>
        <end position="171"/>
    </location>
</feature>
<evidence type="ECO:0000313" key="5">
    <source>
        <dbReference type="Proteomes" id="UP000061432"/>
    </source>
</evidence>
<evidence type="ECO:0000256" key="2">
    <source>
        <dbReference type="SAM" id="MobiDB-lite"/>
    </source>
</evidence>
<feature type="region of interest" description="Disordered" evidence="2">
    <location>
        <begin position="1"/>
        <end position="29"/>
    </location>
</feature>
<feature type="compositionally biased region" description="Basic and acidic residues" evidence="2">
    <location>
        <begin position="18"/>
        <end position="29"/>
    </location>
</feature>
<dbReference type="EMBL" id="AP014704">
    <property type="protein sequence ID" value="BAQ43601.1"/>
    <property type="molecule type" value="Genomic_DNA"/>
</dbReference>
<dbReference type="AlphaFoldDB" id="A0A0C6EUA4"/>
<dbReference type="SUPFAM" id="SSF52788">
    <property type="entry name" value="Phosphotyrosine protein phosphatases I"/>
    <property type="match status" value="1"/>
</dbReference>
<dbReference type="InterPro" id="IPR036196">
    <property type="entry name" value="Ptyr_pPase_sf"/>
</dbReference>
<reference evidence="4 5" key="1">
    <citation type="journal article" date="2015" name="Genome Announc.">
        <title>Complete Genome Sequence of Methylobacterium aquaticum Strain 22A, Isolated from Racomitrium japonicum Moss.</title>
        <authorList>
            <person name="Tani A."/>
            <person name="Ogura Y."/>
            <person name="Hayashi T."/>
            <person name="Kimbara K."/>
        </authorList>
    </citation>
    <scope>NUCLEOTIDE SEQUENCE [LARGE SCALE GENOMIC DNA]</scope>
    <source>
        <strain evidence="4 5">MA-22A</strain>
    </source>
</reference>
<reference evidence="5" key="2">
    <citation type="submission" date="2015-01" db="EMBL/GenBank/DDBJ databases">
        <title>Complete genome sequence of Methylobacterium aquaticum strain 22A.</title>
        <authorList>
            <person name="Tani A."/>
            <person name="Ogura Y."/>
            <person name="Hayashi T."/>
        </authorList>
    </citation>
    <scope>NUCLEOTIDE SEQUENCE [LARGE SCALE GENOMIC DNA]</scope>
    <source>
        <strain evidence="5">MA-22A</strain>
    </source>
</reference>
<sequence length="173" mass="18991">MPEGPSADGAAPAGADPTKPDPSRPDPARLGRRVQSVLFVCNFNAVRSACAEALARHYFGKSVYVQSAGVRGGEPADPFMIAALDEIGIDASRHRPRTLEELEEWEGLNFDLIVSLSPEAHHAALELTRTLAAEVEYWPTPDPTVGQGSREQRLDGYRDVRDGLGYRIRQRLR</sequence>
<dbReference type="STRING" id="270351.Maq22A_c00455"/>
<dbReference type="Proteomes" id="UP000061432">
    <property type="component" value="Chromosome"/>
</dbReference>
<dbReference type="InterPro" id="IPR023485">
    <property type="entry name" value="Ptyr_pPase"/>
</dbReference>
<dbReference type="SMART" id="SM00226">
    <property type="entry name" value="LMWPc"/>
    <property type="match status" value="1"/>
</dbReference>
<gene>
    <name evidence="4" type="primary">wzb</name>
    <name evidence="4" type="ORF">Maq22A_c00455</name>
</gene>
<organism evidence="4 5">
    <name type="scientific">Methylobacterium aquaticum</name>
    <dbReference type="NCBI Taxonomy" id="270351"/>
    <lineage>
        <taxon>Bacteria</taxon>
        <taxon>Pseudomonadati</taxon>
        <taxon>Pseudomonadota</taxon>
        <taxon>Alphaproteobacteria</taxon>
        <taxon>Hyphomicrobiales</taxon>
        <taxon>Methylobacteriaceae</taxon>
        <taxon>Methylobacterium</taxon>
    </lineage>
</organism>
<keyword evidence="1" id="KW-0059">Arsenical resistance</keyword>
<proteinExistence type="predicted"/>
<evidence type="ECO:0000259" key="3">
    <source>
        <dbReference type="SMART" id="SM00226"/>
    </source>
</evidence>
<protein>
    <submittedName>
        <fullName evidence="4">ArsC family transcriptional regulator</fullName>
    </submittedName>
</protein>
<dbReference type="PATRIC" id="fig|270351.10.peg.89"/>
<dbReference type="Pfam" id="PF01451">
    <property type="entry name" value="LMWPc"/>
    <property type="match status" value="1"/>
</dbReference>
<dbReference type="Gene3D" id="3.40.50.2300">
    <property type="match status" value="1"/>
</dbReference>
<dbReference type="PANTHER" id="PTHR43428:SF1">
    <property type="entry name" value="ARSENATE REDUCTASE"/>
    <property type="match status" value="1"/>
</dbReference>
<dbReference type="GO" id="GO:0046685">
    <property type="term" value="P:response to arsenic-containing substance"/>
    <property type="evidence" value="ECO:0007669"/>
    <property type="project" value="UniProtKB-KW"/>
</dbReference>
<feature type="compositionally biased region" description="Low complexity" evidence="2">
    <location>
        <begin position="1"/>
        <end position="17"/>
    </location>
</feature>
<dbReference type="KEGG" id="maqu:Maq22A_c00455"/>
<evidence type="ECO:0000313" key="4">
    <source>
        <dbReference type="EMBL" id="BAQ43601.1"/>
    </source>
</evidence>
<accession>A0A0C6EUA4</accession>
<name>A0A0C6EUA4_9HYPH</name>
<evidence type="ECO:0000256" key="1">
    <source>
        <dbReference type="ARBA" id="ARBA00022849"/>
    </source>
</evidence>
<dbReference type="PANTHER" id="PTHR43428">
    <property type="entry name" value="ARSENATE REDUCTASE"/>
    <property type="match status" value="1"/>
</dbReference>